<gene>
    <name evidence="1" type="ORF">NDU88_004061</name>
</gene>
<dbReference type="EMBL" id="JANPWB010000003">
    <property type="protein sequence ID" value="KAJ1200235.1"/>
    <property type="molecule type" value="Genomic_DNA"/>
</dbReference>
<organism evidence="1 2">
    <name type="scientific">Pleurodeles waltl</name>
    <name type="common">Iberian ribbed newt</name>
    <dbReference type="NCBI Taxonomy" id="8319"/>
    <lineage>
        <taxon>Eukaryota</taxon>
        <taxon>Metazoa</taxon>
        <taxon>Chordata</taxon>
        <taxon>Craniata</taxon>
        <taxon>Vertebrata</taxon>
        <taxon>Euteleostomi</taxon>
        <taxon>Amphibia</taxon>
        <taxon>Batrachia</taxon>
        <taxon>Caudata</taxon>
        <taxon>Salamandroidea</taxon>
        <taxon>Salamandridae</taxon>
        <taxon>Pleurodelinae</taxon>
        <taxon>Pleurodeles</taxon>
    </lineage>
</organism>
<proteinExistence type="predicted"/>
<evidence type="ECO:0000313" key="2">
    <source>
        <dbReference type="Proteomes" id="UP001066276"/>
    </source>
</evidence>
<reference evidence="1" key="1">
    <citation type="journal article" date="2022" name="bioRxiv">
        <title>Sequencing and chromosome-scale assembly of the giantPleurodeles waltlgenome.</title>
        <authorList>
            <person name="Brown T."/>
            <person name="Elewa A."/>
            <person name="Iarovenko S."/>
            <person name="Subramanian E."/>
            <person name="Araus A.J."/>
            <person name="Petzold A."/>
            <person name="Susuki M."/>
            <person name="Suzuki K.-i.T."/>
            <person name="Hayashi T."/>
            <person name="Toyoda A."/>
            <person name="Oliveira C."/>
            <person name="Osipova E."/>
            <person name="Leigh N.D."/>
            <person name="Simon A."/>
            <person name="Yun M.H."/>
        </authorList>
    </citation>
    <scope>NUCLEOTIDE SEQUENCE</scope>
    <source>
        <strain evidence="1">20211129_DDA</strain>
        <tissue evidence="1">Liver</tissue>
    </source>
</reference>
<protein>
    <submittedName>
        <fullName evidence="1">Uncharacterized protein</fullName>
    </submittedName>
</protein>
<comment type="caution">
    <text evidence="1">The sequence shown here is derived from an EMBL/GenBank/DDBJ whole genome shotgun (WGS) entry which is preliminary data.</text>
</comment>
<name>A0AAV7VJ51_PLEWA</name>
<evidence type="ECO:0000313" key="1">
    <source>
        <dbReference type="EMBL" id="KAJ1200235.1"/>
    </source>
</evidence>
<dbReference type="AlphaFoldDB" id="A0AAV7VJ51"/>
<sequence length="87" mass="9942">MGQLRTAFVFWGDRPLSLHFFFHGAQQRLLPIYCADPAALRARSIRPWGGQAQVNFFRVAQVTQHCAPHSALRIFSTTAFWQHCGEL</sequence>
<keyword evidence="2" id="KW-1185">Reference proteome</keyword>
<accession>A0AAV7VJ51</accession>
<dbReference type="Proteomes" id="UP001066276">
    <property type="component" value="Chromosome 2_1"/>
</dbReference>